<accession>A0A4Y7RP99</accession>
<dbReference type="PANTHER" id="PTHR46018:SF4">
    <property type="entry name" value="METALLO-HYDROLASE YHFI-RELATED"/>
    <property type="match status" value="1"/>
</dbReference>
<sequence length="256" mass="27794">MKLTVLGCWAPYPRAGGACSGYLIRSGGLNVLLDAGNGTLSALMRLIDFRMLDAVIISHLHHDHYLDLFSLRHAIEGARRDGSREAPLKLFAPSEPAADFKLLAGYEKAFITAALESLPVENTPKGLNVRRLELGSLTFRFVPALHPLPGYSISIEDNHKLVFSGDSAPTKELTALAEGADLFLCEASGLDSDTEAMRGIHLTARQAGETAREAGAERLLLTHFWPEYDLSLLSKQAEEGFSGVVSLAREGETHRV</sequence>
<dbReference type="EMBL" id="QFFZ01000023">
    <property type="protein sequence ID" value="TEB10616.1"/>
    <property type="molecule type" value="Genomic_DNA"/>
</dbReference>
<dbReference type="SMART" id="SM00849">
    <property type="entry name" value="Lactamase_B"/>
    <property type="match status" value="1"/>
</dbReference>
<dbReference type="Gene3D" id="3.60.15.10">
    <property type="entry name" value="Ribonuclease Z/Hydroxyacylglutathione hydrolase-like"/>
    <property type="match status" value="1"/>
</dbReference>
<dbReference type="AlphaFoldDB" id="A0A4Y7RP99"/>
<dbReference type="CDD" id="cd07716">
    <property type="entry name" value="RNaseZ_short-form-like_MBL-fold"/>
    <property type="match status" value="1"/>
</dbReference>
<reference evidence="2 3" key="1">
    <citation type="journal article" date="2018" name="Environ. Microbiol.">
        <title>Novel energy conservation strategies and behaviour of Pelotomaculum schinkii driving syntrophic propionate catabolism.</title>
        <authorList>
            <person name="Hidalgo-Ahumada C.A.P."/>
            <person name="Nobu M.K."/>
            <person name="Narihiro T."/>
            <person name="Tamaki H."/>
            <person name="Liu W.T."/>
            <person name="Kamagata Y."/>
            <person name="Stams A.J.M."/>
            <person name="Imachi H."/>
            <person name="Sousa D.Z."/>
        </authorList>
    </citation>
    <scope>NUCLEOTIDE SEQUENCE [LARGE SCALE GENOMIC DNA]</scope>
    <source>
        <strain evidence="2 3">MGP</strain>
    </source>
</reference>
<gene>
    <name evidence="2" type="primary">rbn_3</name>
    <name evidence="2" type="ORF">Pmgp_02196</name>
</gene>
<dbReference type="GO" id="GO:0042781">
    <property type="term" value="F:3'-tRNA processing endoribonuclease activity"/>
    <property type="evidence" value="ECO:0007669"/>
    <property type="project" value="TreeGrafter"/>
</dbReference>
<keyword evidence="3" id="KW-1185">Reference proteome</keyword>
<evidence type="ECO:0000313" key="3">
    <source>
        <dbReference type="Proteomes" id="UP000297597"/>
    </source>
</evidence>
<protein>
    <submittedName>
        <fullName evidence="2">Ribonuclease BN</fullName>
        <ecNumber evidence="2">3.1.-.-</ecNumber>
    </submittedName>
</protein>
<keyword evidence="2" id="KW-0378">Hydrolase</keyword>
<evidence type="ECO:0000259" key="1">
    <source>
        <dbReference type="SMART" id="SM00849"/>
    </source>
</evidence>
<name>A0A4Y7RP99_9FIRM</name>
<dbReference type="OrthoDB" id="9800940at2"/>
<dbReference type="RefSeq" id="WP_134214029.1">
    <property type="nucleotide sequence ID" value="NZ_QFFZ01000023.1"/>
</dbReference>
<evidence type="ECO:0000313" key="2">
    <source>
        <dbReference type="EMBL" id="TEB10616.1"/>
    </source>
</evidence>
<dbReference type="PANTHER" id="PTHR46018">
    <property type="entry name" value="ZINC PHOSPHODIESTERASE ELAC PROTEIN 1"/>
    <property type="match status" value="1"/>
</dbReference>
<organism evidence="2 3">
    <name type="scientific">Pelotomaculum propionicicum</name>
    <dbReference type="NCBI Taxonomy" id="258475"/>
    <lineage>
        <taxon>Bacteria</taxon>
        <taxon>Bacillati</taxon>
        <taxon>Bacillota</taxon>
        <taxon>Clostridia</taxon>
        <taxon>Eubacteriales</taxon>
        <taxon>Desulfotomaculaceae</taxon>
        <taxon>Pelotomaculum</taxon>
    </lineage>
</organism>
<comment type="caution">
    <text evidence="2">The sequence shown here is derived from an EMBL/GenBank/DDBJ whole genome shotgun (WGS) entry which is preliminary data.</text>
</comment>
<feature type="domain" description="Metallo-beta-lactamase" evidence="1">
    <location>
        <begin position="18"/>
        <end position="201"/>
    </location>
</feature>
<dbReference type="EC" id="3.1.-.-" evidence="2"/>
<dbReference type="Pfam" id="PF12706">
    <property type="entry name" value="Lactamase_B_2"/>
    <property type="match status" value="1"/>
</dbReference>
<dbReference type="InterPro" id="IPR001279">
    <property type="entry name" value="Metallo-B-lactamas"/>
</dbReference>
<dbReference type="Proteomes" id="UP000297597">
    <property type="component" value="Unassembled WGS sequence"/>
</dbReference>
<dbReference type="InterPro" id="IPR036866">
    <property type="entry name" value="RibonucZ/Hydroxyglut_hydro"/>
</dbReference>
<dbReference type="SUPFAM" id="SSF56281">
    <property type="entry name" value="Metallo-hydrolase/oxidoreductase"/>
    <property type="match status" value="1"/>
</dbReference>
<proteinExistence type="predicted"/>